<dbReference type="InterPro" id="IPR013320">
    <property type="entry name" value="ConA-like_dom_sf"/>
</dbReference>
<organism evidence="2 3">
    <name type="scientific">Paralvinella palmiformis</name>
    <dbReference type="NCBI Taxonomy" id="53620"/>
    <lineage>
        <taxon>Eukaryota</taxon>
        <taxon>Metazoa</taxon>
        <taxon>Spiralia</taxon>
        <taxon>Lophotrochozoa</taxon>
        <taxon>Annelida</taxon>
        <taxon>Polychaeta</taxon>
        <taxon>Sedentaria</taxon>
        <taxon>Canalipalpata</taxon>
        <taxon>Terebellida</taxon>
        <taxon>Terebelliformia</taxon>
        <taxon>Alvinellidae</taxon>
        <taxon>Paralvinella</taxon>
    </lineage>
</organism>
<dbReference type="SUPFAM" id="SSF49899">
    <property type="entry name" value="Concanavalin A-like lectins/glucanases"/>
    <property type="match status" value="1"/>
</dbReference>
<dbReference type="Pfam" id="PF00094">
    <property type="entry name" value="VWD"/>
    <property type="match status" value="1"/>
</dbReference>
<protein>
    <recommendedName>
        <fullName evidence="1">VWFD domain-containing protein</fullName>
    </recommendedName>
</protein>
<reference evidence="2" key="1">
    <citation type="journal article" date="2023" name="Mol. Biol. Evol.">
        <title>Third-Generation Sequencing Reveals the Adaptive Role of the Epigenome in Three Deep-Sea Polychaetes.</title>
        <authorList>
            <person name="Perez M."/>
            <person name="Aroh O."/>
            <person name="Sun Y."/>
            <person name="Lan Y."/>
            <person name="Juniper S.K."/>
            <person name="Young C.R."/>
            <person name="Angers B."/>
            <person name="Qian P.Y."/>
        </authorList>
    </citation>
    <scope>NUCLEOTIDE SEQUENCE</scope>
    <source>
        <strain evidence="2">P08H-3</strain>
    </source>
</reference>
<name>A0AAD9MQA1_9ANNE</name>
<proteinExistence type="predicted"/>
<keyword evidence="3" id="KW-1185">Reference proteome</keyword>
<sequence>MCIISLDLHYKTIDGKQINFQGPCKYNLLSRSQSNEDLLDFKIFGKNETRGDNSQVSYPSYFEIHYLTFVIKLKKGGLVTDKLTCDHDPDKRNPDHYKWTFVIPDVEVATNNDIYCSLGGRRFQAIPSDSKYYIDHDADNIKIPCPPGTLFSIRDCLCIHGKNKYSQTKRVLSLDFDDKNHPLKTNQGIYVTWTKASMSLLEAGVEGSALRFNGDRLEIPFYNNKYRRDSGRPEEQILVSNGDCPGEGQASIQLITSPDNIGGGLRANTNELDAFNNIASPSSNWHHDGSRVKFYLDGDLKAKSLFTTGVHCPLLIGSGYDNHFFYGLMDKIRVSLQHSTPLLIWRLSTFELHTIRFRMLPSIYQNMFLGKSYTHLVTADTCDYRMANVLSRNQKHYTDQDGGRLCDYLVYHGYRKCYLKYPDDPCTCNGIVAICAEAMVPPVQDTCRVMERDGALCCRRKSGRCSRNLLIGRELNEPSR</sequence>
<dbReference type="EMBL" id="JAODUP010001449">
    <property type="protein sequence ID" value="KAK2140183.1"/>
    <property type="molecule type" value="Genomic_DNA"/>
</dbReference>
<dbReference type="Proteomes" id="UP001208570">
    <property type="component" value="Unassembled WGS sequence"/>
</dbReference>
<dbReference type="InterPro" id="IPR001846">
    <property type="entry name" value="VWF_type-D"/>
</dbReference>
<feature type="domain" description="VWFD" evidence="1">
    <location>
        <begin position="2"/>
        <end position="80"/>
    </location>
</feature>
<dbReference type="AlphaFoldDB" id="A0AAD9MQA1"/>
<evidence type="ECO:0000259" key="1">
    <source>
        <dbReference type="Pfam" id="PF00094"/>
    </source>
</evidence>
<dbReference type="Gene3D" id="2.60.120.200">
    <property type="match status" value="1"/>
</dbReference>
<evidence type="ECO:0000313" key="3">
    <source>
        <dbReference type="Proteomes" id="UP001208570"/>
    </source>
</evidence>
<accession>A0AAD9MQA1</accession>
<evidence type="ECO:0000313" key="2">
    <source>
        <dbReference type="EMBL" id="KAK2140183.1"/>
    </source>
</evidence>
<gene>
    <name evidence="2" type="ORF">LSH36_1449g00006</name>
</gene>
<comment type="caution">
    <text evidence="2">The sequence shown here is derived from an EMBL/GenBank/DDBJ whole genome shotgun (WGS) entry which is preliminary data.</text>
</comment>